<keyword evidence="2" id="KW-1185">Reference proteome</keyword>
<comment type="caution">
    <text evidence="1">The sequence shown here is derived from an EMBL/GenBank/DDBJ whole genome shotgun (WGS) entry which is preliminary data.</text>
</comment>
<organism evidence="1 2">
    <name type="scientific">Serendipita indica (strain DSM 11827)</name>
    <name type="common">Root endophyte fungus</name>
    <name type="synonym">Piriformospora indica</name>
    <dbReference type="NCBI Taxonomy" id="1109443"/>
    <lineage>
        <taxon>Eukaryota</taxon>
        <taxon>Fungi</taxon>
        <taxon>Dikarya</taxon>
        <taxon>Basidiomycota</taxon>
        <taxon>Agaricomycotina</taxon>
        <taxon>Agaricomycetes</taxon>
        <taxon>Sebacinales</taxon>
        <taxon>Serendipitaceae</taxon>
        <taxon>Serendipita</taxon>
    </lineage>
</organism>
<reference evidence="1 2" key="1">
    <citation type="journal article" date="2011" name="PLoS Pathog.">
        <title>Endophytic Life Strategies Decoded by Genome and Transcriptome Analyses of the Mutualistic Root Symbiont Piriformospora indica.</title>
        <authorList>
            <person name="Zuccaro A."/>
            <person name="Lahrmann U."/>
            <person name="Guldener U."/>
            <person name="Langen G."/>
            <person name="Pfiffi S."/>
            <person name="Biedenkopf D."/>
            <person name="Wong P."/>
            <person name="Samans B."/>
            <person name="Grimm C."/>
            <person name="Basiewicz M."/>
            <person name="Murat C."/>
            <person name="Martin F."/>
            <person name="Kogel K.H."/>
        </authorList>
    </citation>
    <scope>NUCLEOTIDE SEQUENCE [LARGE SCALE GENOMIC DNA]</scope>
    <source>
        <strain evidence="1 2">DSM 11827</strain>
    </source>
</reference>
<evidence type="ECO:0000313" key="1">
    <source>
        <dbReference type="EMBL" id="CCA76439.1"/>
    </source>
</evidence>
<proteinExistence type="predicted"/>
<gene>
    <name evidence="1" type="ORF">PIIN_10432</name>
</gene>
<dbReference type="AlphaFoldDB" id="G4TYP6"/>
<protein>
    <submittedName>
        <fullName evidence="1">Uncharacterized protein</fullName>
    </submittedName>
</protein>
<name>G4TYP6_SERID</name>
<accession>G4TYP6</accession>
<dbReference type="InParanoid" id="G4TYP6"/>
<dbReference type="EMBL" id="CAFZ01000755">
    <property type="protein sequence ID" value="CCA76439.1"/>
    <property type="molecule type" value="Genomic_DNA"/>
</dbReference>
<dbReference type="Proteomes" id="UP000007148">
    <property type="component" value="Unassembled WGS sequence"/>
</dbReference>
<dbReference type="HOGENOM" id="CLU_1428500_0_0_1"/>
<evidence type="ECO:0000313" key="2">
    <source>
        <dbReference type="Proteomes" id="UP000007148"/>
    </source>
</evidence>
<sequence>MKHIWAAAFVSPNILLCLIEEPNSADVYLQITDQSTLSPLAQRILLEPNRMAHSFISFSSRVVPKVPRLEVDSPNLPHDLPISPYITDEEANWTIRVDVPGPFAFFLIRTHAICRQFEARASQHASRTYDYREDSFRDIIIRFSDLGVDHLQGGDDDDARAPHLALFPANPEYPAVDSMLSELNAIMDDF</sequence>